<accession>A0ABS7CHX5</accession>
<sequence length="155" mass="16953">GAFAGKSLLPYGCQEEGMVGLGCGARSYTRSVHYASQYGVSRSATASIIADYVAAERYDTANYGFVLNESEQKRRFLLKAILHVEGLPVADYAQRFGSEVLDDHPELQLLLDSGLGLLQDDILQLTDEGLAYSDAIGDWLISPEVRQRMEGFVLA</sequence>
<evidence type="ECO:0000259" key="1">
    <source>
        <dbReference type="Pfam" id="PF06969"/>
    </source>
</evidence>
<keyword evidence="3" id="KW-1185">Reference proteome</keyword>
<dbReference type="Proteomes" id="UP001519887">
    <property type="component" value="Unassembled WGS sequence"/>
</dbReference>
<dbReference type="InterPro" id="IPR010723">
    <property type="entry name" value="HemN_C"/>
</dbReference>
<feature type="non-terminal residue" evidence="2">
    <location>
        <position position="1"/>
    </location>
</feature>
<proteinExistence type="predicted"/>
<feature type="domain" description="HemN C-terminal" evidence="1">
    <location>
        <begin position="71"/>
        <end position="130"/>
    </location>
</feature>
<name>A0ABS7CHX5_9BACL</name>
<dbReference type="EMBL" id="JAHZIK010002288">
    <property type="protein sequence ID" value="MBW7460534.1"/>
    <property type="molecule type" value="Genomic_DNA"/>
</dbReference>
<comment type="caution">
    <text evidence="2">The sequence shown here is derived from an EMBL/GenBank/DDBJ whole genome shotgun (WGS) entry which is preliminary data.</text>
</comment>
<protein>
    <submittedName>
        <fullName evidence="2">Coproporphyrinogen III oxidase family protein</fullName>
    </submittedName>
</protein>
<dbReference type="InterPro" id="IPR058240">
    <property type="entry name" value="rSAM_sf"/>
</dbReference>
<evidence type="ECO:0000313" key="2">
    <source>
        <dbReference type="EMBL" id="MBW7460534.1"/>
    </source>
</evidence>
<evidence type="ECO:0000313" key="3">
    <source>
        <dbReference type="Proteomes" id="UP001519887"/>
    </source>
</evidence>
<dbReference type="SUPFAM" id="SSF102114">
    <property type="entry name" value="Radical SAM enzymes"/>
    <property type="match status" value="1"/>
</dbReference>
<reference evidence="2 3" key="1">
    <citation type="submission" date="2021-07" db="EMBL/GenBank/DDBJ databases">
        <title>Paenibacillus radiodurans sp. nov., isolated from the southeastern edge of Tengger Desert.</title>
        <authorList>
            <person name="Zhang G."/>
        </authorList>
    </citation>
    <scope>NUCLEOTIDE SEQUENCE [LARGE SCALE GENOMIC DNA]</scope>
    <source>
        <strain evidence="2 3">CCM 7311</strain>
    </source>
</reference>
<organism evidence="2 3">
    <name type="scientific">Paenibacillus sepulcri</name>
    <dbReference type="NCBI Taxonomy" id="359917"/>
    <lineage>
        <taxon>Bacteria</taxon>
        <taxon>Bacillati</taxon>
        <taxon>Bacillota</taxon>
        <taxon>Bacilli</taxon>
        <taxon>Bacillales</taxon>
        <taxon>Paenibacillaceae</taxon>
        <taxon>Paenibacillus</taxon>
    </lineage>
</organism>
<dbReference type="Pfam" id="PF06969">
    <property type="entry name" value="HemN_C"/>
    <property type="match status" value="1"/>
</dbReference>
<gene>
    <name evidence="2" type="ORF">K0U00_41370</name>
</gene>